<proteinExistence type="predicted"/>
<dbReference type="Proteomes" id="UP000050741">
    <property type="component" value="Unassembled WGS sequence"/>
</dbReference>
<reference evidence="2" key="2">
    <citation type="submission" date="2014-05" db="EMBL/GenBank/DDBJ databases">
        <title>The genome and life-stage specific transcriptomes of Globodera pallida elucidate key aspects of plant parasitism by a cyst nematode.</title>
        <authorList>
            <person name="Cotton J.A."/>
            <person name="Lilley C.J."/>
            <person name="Jones L.M."/>
            <person name="Kikuchi T."/>
            <person name="Reid A.J."/>
            <person name="Thorpe P."/>
            <person name="Tsai I.J."/>
            <person name="Beasley H."/>
            <person name="Blok V."/>
            <person name="Cock P.J.A."/>
            <person name="Van den Akker S.E."/>
            <person name="Holroyd N."/>
            <person name="Hunt M."/>
            <person name="Mantelin S."/>
            <person name="Naghra H."/>
            <person name="Pain A."/>
            <person name="Palomares-Rius J.E."/>
            <person name="Zarowiecki M."/>
            <person name="Berriman M."/>
            <person name="Jones J.T."/>
            <person name="Urwin P.E."/>
        </authorList>
    </citation>
    <scope>NUCLEOTIDE SEQUENCE [LARGE SCALE GENOMIC DNA]</scope>
    <source>
        <strain evidence="2">Lindley</strain>
    </source>
</reference>
<keyword evidence="2" id="KW-1185">Reference proteome</keyword>
<keyword evidence="1" id="KW-1133">Transmembrane helix</keyword>
<keyword evidence="1" id="KW-0812">Transmembrane</keyword>
<evidence type="ECO:0000313" key="2">
    <source>
        <dbReference type="Proteomes" id="UP000050741"/>
    </source>
</evidence>
<sequence>MLMLLLFSFSPTRSHLAIHIVLPTHPSPNPKMPTVLSRLRRSPVALKDAAPALIGIGSMFAIIHLYKRYYKLG</sequence>
<keyword evidence="1" id="KW-0472">Membrane</keyword>
<evidence type="ECO:0000313" key="3">
    <source>
        <dbReference type="WBParaSite" id="GPLIN_000725200"/>
    </source>
</evidence>
<protein>
    <submittedName>
        <fullName evidence="3">Secreted protein</fullName>
    </submittedName>
</protein>
<reference evidence="3" key="3">
    <citation type="submission" date="2016-06" db="UniProtKB">
        <authorList>
            <consortium name="WormBaseParasite"/>
        </authorList>
    </citation>
    <scope>IDENTIFICATION</scope>
</reference>
<dbReference type="AlphaFoldDB" id="A0A183C308"/>
<accession>A0A183C308</accession>
<evidence type="ECO:0000256" key="1">
    <source>
        <dbReference type="SAM" id="Phobius"/>
    </source>
</evidence>
<feature type="transmembrane region" description="Helical" evidence="1">
    <location>
        <begin position="49"/>
        <end position="66"/>
    </location>
</feature>
<dbReference type="WBParaSite" id="GPLIN_000725200">
    <property type="protein sequence ID" value="GPLIN_000725200"/>
    <property type="gene ID" value="GPLIN_000725200"/>
</dbReference>
<organism evidence="2 3">
    <name type="scientific">Globodera pallida</name>
    <name type="common">Potato cyst nematode worm</name>
    <name type="synonym">Heterodera pallida</name>
    <dbReference type="NCBI Taxonomy" id="36090"/>
    <lineage>
        <taxon>Eukaryota</taxon>
        <taxon>Metazoa</taxon>
        <taxon>Ecdysozoa</taxon>
        <taxon>Nematoda</taxon>
        <taxon>Chromadorea</taxon>
        <taxon>Rhabditida</taxon>
        <taxon>Tylenchina</taxon>
        <taxon>Tylenchomorpha</taxon>
        <taxon>Tylenchoidea</taxon>
        <taxon>Heteroderidae</taxon>
        <taxon>Heteroderinae</taxon>
        <taxon>Globodera</taxon>
    </lineage>
</organism>
<name>A0A183C308_GLOPA</name>
<reference evidence="2" key="1">
    <citation type="submission" date="2013-12" db="EMBL/GenBank/DDBJ databases">
        <authorList>
            <person name="Aslett M."/>
        </authorList>
    </citation>
    <scope>NUCLEOTIDE SEQUENCE [LARGE SCALE GENOMIC DNA]</scope>
    <source>
        <strain evidence="2">Lindley</strain>
    </source>
</reference>